<evidence type="ECO:0000256" key="2">
    <source>
        <dbReference type="ARBA" id="ARBA00022833"/>
    </source>
</evidence>
<dbReference type="AlphaFoldDB" id="A0A370P7G7"/>
<keyword evidence="5" id="KW-0804">Transcription</keyword>
<evidence type="ECO:0000256" key="3">
    <source>
        <dbReference type="ARBA" id="ARBA00023015"/>
    </source>
</evidence>
<dbReference type="GO" id="GO:0000981">
    <property type="term" value="F:DNA-binding transcription factor activity, RNA polymerase II-specific"/>
    <property type="evidence" value="ECO:0007669"/>
    <property type="project" value="InterPro"/>
</dbReference>
<keyword evidence="3" id="KW-0805">Transcription regulation</keyword>
<dbReference type="SMART" id="SM00066">
    <property type="entry name" value="GAL4"/>
    <property type="match status" value="1"/>
</dbReference>
<dbReference type="Pfam" id="PF11951">
    <property type="entry name" value="Fungal_trans_2"/>
    <property type="match status" value="1"/>
</dbReference>
<accession>A0A370P7G7</accession>
<keyword evidence="4" id="KW-0238">DNA-binding</keyword>
<gene>
    <name evidence="9" type="ORF">M752DRAFT_81483</name>
</gene>
<dbReference type="InterPro" id="IPR036864">
    <property type="entry name" value="Zn2-C6_fun-type_DNA-bd_sf"/>
</dbReference>
<evidence type="ECO:0000256" key="1">
    <source>
        <dbReference type="ARBA" id="ARBA00022723"/>
    </source>
</evidence>
<dbReference type="PANTHER" id="PTHR36206:SF16">
    <property type="entry name" value="TRANSCRIPTION FACTOR DOMAIN-CONTAINING PROTEIN-RELATED"/>
    <property type="match status" value="1"/>
</dbReference>
<dbReference type="PROSITE" id="PS50048">
    <property type="entry name" value="ZN2_CY6_FUNGAL_2"/>
    <property type="match status" value="1"/>
</dbReference>
<dbReference type="InterPro" id="IPR052360">
    <property type="entry name" value="Transcr_Regulatory_Proteins"/>
</dbReference>
<dbReference type="InterPro" id="IPR021858">
    <property type="entry name" value="Fun_TF"/>
</dbReference>
<evidence type="ECO:0000256" key="5">
    <source>
        <dbReference type="ARBA" id="ARBA00023163"/>
    </source>
</evidence>
<evidence type="ECO:0000256" key="6">
    <source>
        <dbReference type="ARBA" id="ARBA00023242"/>
    </source>
</evidence>
<feature type="region of interest" description="Disordered" evidence="7">
    <location>
        <begin position="475"/>
        <end position="494"/>
    </location>
</feature>
<dbReference type="Proteomes" id="UP000254937">
    <property type="component" value="Unassembled WGS sequence"/>
</dbReference>
<dbReference type="Gene3D" id="4.10.240.10">
    <property type="entry name" value="Zn(2)-C6 fungal-type DNA-binding domain"/>
    <property type="match status" value="1"/>
</dbReference>
<dbReference type="InterPro" id="IPR001138">
    <property type="entry name" value="Zn2Cys6_DnaBD"/>
</dbReference>
<name>A0A370P7G7_ASPPH</name>
<feature type="compositionally biased region" description="Low complexity" evidence="7">
    <location>
        <begin position="476"/>
        <end position="494"/>
    </location>
</feature>
<keyword evidence="6" id="KW-0539">Nucleus</keyword>
<dbReference type="PROSITE" id="PS00463">
    <property type="entry name" value="ZN2_CY6_FUNGAL_1"/>
    <property type="match status" value="1"/>
</dbReference>
<evidence type="ECO:0000256" key="4">
    <source>
        <dbReference type="ARBA" id="ARBA00023125"/>
    </source>
</evidence>
<evidence type="ECO:0000259" key="8">
    <source>
        <dbReference type="PROSITE" id="PS50048"/>
    </source>
</evidence>
<dbReference type="GO" id="GO:0003677">
    <property type="term" value="F:DNA binding"/>
    <property type="evidence" value="ECO:0007669"/>
    <property type="project" value="UniProtKB-KW"/>
</dbReference>
<dbReference type="Pfam" id="PF00172">
    <property type="entry name" value="Zn_clus"/>
    <property type="match status" value="1"/>
</dbReference>
<sequence>MPRRPITSDPTKRRRSDGTRSRNGCRTCRARRIKCDETPNQCKNCTSTGRSCTYDIHRLPRAANNTYRFPHDLLPQVTDGFRWTITSDERRCFSHFQHFTIPGLLELFDSELWKQLVLQISYFEPAVYHAAVALSAVHQDVEVSGMPLPGQTRQNIWQKFALEQSARSFGILSRRHASDPHLREVMLLCCLLYSLLELLQGQYERACHHLQGGLRILRELKVQKPLADETESPVEKCLVAAFVQLDIQSTYYGVDGPVLCVDNELGKYQWQLKNTESFASLIEARQAIEPLVSGVFRFTSQSWPLSPADVARDYNALLPRQYQLLSQLTHYAELFTPFYTHAYPTLTRKEQRGSDIIYILHRTLTLSVKTCLLAKNPAVLDIYTPEYQEALYLVEALLHKYPERPAFTLDVGILPSLYLISFGCYDIRVRLRAIEVLQQWPHREGLFESKWASFLLLEFVKADIKKDAENVPELTVSEGSVSGSGSSSAASSPSATVDQYMSTVGHIERVQQQIMTGQDFLLQDALQSADYLTSWSCVKAIAPKRGRMAKGSST</sequence>
<dbReference type="GO" id="GO:0008270">
    <property type="term" value="F:zinc ion binding"/>
    <property type="evidence" value="ECO:0007669"/>
    <property type="project" value="InterPro"/>
</dbReference>
<dbReference type="PANTHER" id="PTHR36206">
    <property type="entry name" value="ASPERCRYPTIN BIOSYNTHESIS CLUSTER-SPECIFIC TRANSCRIPTION REGULATOR ATNN-RELATED"/>
    <property type="match status" value="1"/>
</dbReference>
<dbReference type="EMBL" id="KZ851866">
    <property type="protein sequence ID" value="RDK38127.1"/>
    <property type="molecule type" value="Genomic_DNA"/>
</dbReference>
<keyword evidence="10" id="KW-1185">Reference proteome</keyword>
<reference evidence="9 10" key="1">
    <citation type="submission" date="2018-07" db="EMBL/GenBank/DDBJ databases">
        <title>Section-level genome sequencing of Aspergillus section Nigri to investigate inter- and intra-species variation.</title>
        <authorList>
            <consortium name="DOE Joint Genome Institute"/>
            <person name="Vesth T.C."/>
            <person name="Nybo J.L."/>
            <person name="Theobald S."/>
            <person name="Frisvad J.C."/>
            <person name="Larsen T.O."/>
            <person name="Nielsen K.F."/>
            <person name="Hoof J.B."/>
            <person name="Brandl J."/>
            <person name="Salamov A."/>
            <person name="Riley R."/>
            <person name="Gladden J.M."/>
            <person name="Phatale P."/>
            <person name="Nielsen M.T."/>
            <person name="Lyhne E.K."/>
            <person name="Kogle M.E."/>
            <person name="Strasser K."/>
            <person name="McDonnell E."/>
            <person name="Barry K."/>
            <person name="Clum A."/>
            <person name="Chen C."/>
            <person name="Nolan M."/>
            <person name="Sandor L."/>
            <person name="Kuo A."/>
            <person name="Lipzen A."/>
            <person name="Hainaut M."/>
            <person name="Drula E."/>
            <person name="Tsang A."/>
            <person name="Magnuson J.K."/>
            <person name="Henrissat B."/>
            <person name="Wiebenga A."/>
            <person name="Simmons B.A."/>
            <person name="Makela M.R."/>
            <person name="De vries R.P."/>
            <person name="Grigoriev I.V."/>
            <person name="Mortensen U.H."/>
            <person name="Baker S.E."/>
            <person name="Andersen M.R."/>
        </authorList>
    </citation>
    <scope>NUCLEOTIDE SEQUENCE [LARGE SCALE GENOMIC DNA]</scope>
    <source>
        <strain evidence="9 10">ATCC 13157</strain>
    </source>
</reference>
<protein>
    <recommendedName>
        <fullName evidence="8">Zn(2)-C6 fungal-type domain-containing protein</fullName>
    </recommendedName>
</protein>
<keyword evidence="2" id="KW-0862">Zinc</keyword>
<evidence type="ECO:0000313" key="10">
    <source>
        <dbReference type="Proteomes" id="UP000254937"/>
    </source>
</evidence>
<feature type="region of interest" description="Disordered" evidence="7">
    <location>
        <begin position="1"/>
        <end position="23"/>
    </location>
</feature>
<proteinExistence type="predicted"/>
<feature type="domain" description="Zn(2)-C6 fungal-type" evidence="8">
    <location>
        <begin position="24"/>
        <end position="54"/>
    </location>
</feature>
<keyword evidence="1" id="KW-0479">Metal-binding</keyword>
<dbReference type="CDD" id="cd00067">
    <property type="entry name" value="GAL4"/>
    <property type="match status" value="1"/>
</dbReference>
<evidence type="ECO:0000256" key="7">
    <source>
        <dbReference type="SAM" id="MobiDB-lite"/>
    </source>
</evidence>
<organism evidence="9 10">
    <name type="scientific">Aspergillus phoenicis ATCC 13157</name>
    <dbReference type="NCBI Taxonomy" id="1353007"/>
    <lineage>
        <taxon>Eukaryota</taxon>
        <taxon>Fungi</taxon>
        <taxon>Dikarya</taxon>
        <taxon>Ascomycota</taxon>
        <taxon>Pezizomycotina</taxon>
        <taxon>Eurotiomycetes</taxon>
        <taxon>Eurotiomycetidae</taxon>
        <taxon>Eurotiales</taxon>
        <taxon>Aspergillaceae</taxon>
        <taxon>Aspergillus</taxon>
    </lineage>
</organism>
<dbReference type="SUPFAM" id="SSF57701">
    <property type="entry name" value="Zn2/Cys6 DNA-binding domain"/>
    <property type="match status" value="1"/>
</dbReference>
<evidence type="ECO:0000313" key="9">
    <source>
        <dbReference type="EMBL" id="RDK38127.1"/>
    </source>
</evidence>